<dbReference type="AlphaFoldDB" id="A0AA36FTV7"/>
<evidence type="ECO:0000313" key="1">
    <source>
        <dbReference type="EMBL" id="CAJ0567054.1"/>
    </source>
</evidence>
<evidence type="ECO:0000313" key="2">
    <source>
        <dbReference type="Proteomes" id="UP001177023"/>
    </source>
</evidence>
<organism evidence="1 2">
    <name type="scientific">Mesorhabditis spiculigera</name>
    <dbReference type="NCBI Taxonomy" id="96644"/>
    <lineage>
        <taxon>Eukaryota</taxon>
        <taxon>Metazoa</taxon>
        <taxon>Ecdysozoa</taxon>
        <taxon>Nematoda</taxon>
        <taxon>Chromadorea</taxon>
        <taxon>Rhabditida</taxon>
        <taxon>Rhabditina</taxon>
        <taxon>Rhabditomorpha</taxon>
        <taxon>Rhabditoidea</taxon>
        <taxon>Rhabditidae</taxon>
        <taxon>Mesorhabditinae</taxon>
        <taxon>Mesorhabditis</taxon>
    </lineage>
</organism>
<gene>
    <name evidence="1" type="ORF">MSPICULIGERA_LOCUS5621</name>
</gene>
<reference evidence="1" key="1">
    <citation type="submission" date="2023-06" db="EMBL/GenBank/DDBJ databases">
        <authorList>
            <person name="Delattre M."/>
        </authorList>
    </citation>
    <scope>NUCLEOTIDE SEQUENCE</scope>
    <source>
        <strain evidence="1">AF72</strain>
    </source>
</reference>
<accession>A0AA36FTV7</accession>
<proteinExistence type="predicted"/>
<dbReference type="EMBL" id="CATQJA010001388">
    <property type="protein sequence ID" value="CAJ0567054.1"/>
    <property type="molecule type" value="Genomic_DNA"/>
</dbReference>
<feature type="non-terminal residue" evidence="1">
    <location>
        <position position="1"/>
    </location>
</feature>
<protein>
    <submittedName>
        <fullName evidence="1">Uncharacterized protein</fullName>
    </submittedName>
</protein>
<name>A0AA36FTV7_9BILA</name>
<comment type="caution">
    <text evidence="1">The sequence shown here is derived from an EMBL/GenBank/DDBJ whole genome shotgun (WGS) entry which is preliminary data.</text>
</comment>
<dbReference type="Proteomes" id="UP001177023">
    <property type="component" value="Unassembled WGS sequence"/>
</dbReference>
<keyword evidence="2" id="KW-1185">Reference proteome</keyword>
<sequence>MSGFVFLLDRVCPPFKQFVVDSIEAPKPRTDESELRVLNGHKIGQPGTHHEHPVDFQVYEAQRKQIQEALNAQTYHQFLAYAQQQIPGNPEQVEFWVAGCFCV</sequence>